<dbReference type="Pfam" id="PF17479">
    <property type="entry name" value="DUF3048_C"/>
    <property type="match status" value="1"/>
</dbReference>
<sequence length="385" mass="43132">MLTKKVAILVSVVLFILSASLSYYYFGYSVKNKETLEKYQSSLSADSDEELNGGPKTEECPLNGRLYSKAQKGRWDKRRPMGIMVENHLDARPQSGLPNADVIYEVVAEGGITRFLAVFYCQDAKVIGPVRSARIYFLKLLEGYGRLPLYAHVGGANTPGPADALGEINELGWDGYNDLNQFAVPYPYYYRDYERLPNRATEHTMYAATSKLWKFAAKDRKLTNVDKKGASWDKDFTPWEFKDEAPASNRGKVAKISFPFWSQFGGDYSVTWTYDKKTNTYSRINGGDPFIDKNTGKTHTAKSIIVVFAKESAANDGYPGGHMLYGIVGSGDGILFQDGKAAEINWKKPKDNQMIRFYDSSGKEVSLVRGQVFVEILPTGNKVTY</sequence>
<evidence type="ECO:0000313" key="3">
    <source>
        <dbReference type="EMBL" id="OGK50682.1"/>
    </source>
</evidence>
<evidence type="ECO:0000313" key="4">
    <source>
        <dbReference type="Proteomes" id="UP000178558"/>
    </source>
</evidence>
<dbReference type="InterPro" id="IPR023158">
    <property type="entry name" value="YerB-like_sf"/>
</dbReference>
<accession>A0A1F7J4Y4</accession>
<reference evidence="3 4" key="1">
    <citation type="journal article" date="2016" name="Nat. Commun.">
        <title>Thousands of microbial genomes shed light on interconnected biogeochemical processes in an aquifer system.</title>
        <authorList>
            <person name="Anantharaman K."/>
            <person name="Brown C.T."/>
            <person name="Hug L.A."/>
            <person name="Sharon I."/>
            <person name="Castelle C.J."/>
            <person name="Probst A.J."/>
            <person name="Thomas B.C."/>
            <person name="Singh A."/>
            <person name="Wilkins M.J."/>
            <person name="Karaoz U."/>
            <person name="Brodie E.L."/>
            <person name="Williams K.H."/>
            <person name="Hubbard S.S."/>
            <person name="Banfield J.F."/>
        </authorList>
    </citation>
    <scope>NUCLEOTIDE SEQUENCE [LARGE SCALE GENOMIC DNA]</scope>
</reference>
<feature type="domain" description="DUF3048" evidence="1">
    <location>
        <begin position="76"/>
        <end position="219"/>
    </location>
</feature>
<dbReference type="Pfam" id="PF11258">
    <property type="entry name" value="DUF3048"/>
    <property type="match status" value="1"/>
</dbReference>
<evidence type="ECO:0000259" key="2">
    <source>
        <dbReference type="Pfam" id="PF17479"/>
    </source>
</evidence>
<proteinExistence type="predicted"/>
<gene>
    <name evidence="3" type="ORF">A3B50_00700</name>
</gene>
<feature type="domain" description="DUF3048" evidence="2">
    <location>
        <begin position="267"/>
        <end position="374"/>
    </location>
</feature>
<dbReference type="Gene3D" id="3.50.90.10">
    <property type="entry name" value="YerB-like"/>
    <property type="match status" value="1"/>
</dbReference>
<dbReference type="InterPro" id="IPR035328">
    <property type="entry name" value="DUF3048_C"/>
</dbReference>
<protein>
    <recommendedName>
        <fullName evidence="5">DUF3048 domain-containing protein</fullName>
    </recommendedName>
</protein>
<dbReference type="Proteomes" id="UP000178558">
    <property type="component" value="Unassembled WGS sequence"/>
</dbReference>
<comment type="caution">
    <text evidence="3">The sequence shown here is derived from an EMBL/GenBank/DDBJ whole genome shotgun (WGS) entry which is preliminary data.</text>
</comment>
<dbReference type="EMBL" id="MGAQ01000014">
    <property type="protein sequence ID" value="OGK50682.1"/>
    <property type="molecule type" value="Genomic_DNA"/>
</dbReference>
<dbReference type="SUPFAM" id="SSF159774">
    <property type="entry name" value="YerB-like"/>
    <property type="match status" value="1"/>
</dbReference>
<name>A0A1F7J4Y4_9BACT</name>
<organism evidence="3 4">
    <name type="scientific">Candidatus Roizmanbacteria bacterium RIFCSPLOWO2_01_FULL_40_42</name>
    <dbReference type="NCBI Taxonomy" id="1802066"/>
    <lineage>
        <taxon>Bacteria</taxon>
        <taxon>Candidatus Roizmaniibacteriota</taxon>
    </lineage>
</organism>
<evidence type="ECO:0008006" key="5">
    <source>
        <dbReference type="Google" id="ProtNLM"/>
    </source>
</evidence>
<dbReference type="InterPro" id="IPR021416">
    <property type="entry name" value="DUF3048_N"/>
</dbReference>
<evidence type="ECO:0000259" key="1">
    <source>
        <dbReference type="Pfam" id="PF11258"/>
    </source>
</evidence>
<dbReference type="AlphaFoldDB" id="A0A1F7J4Y4"/>